<reference evidence="2 3" key="1">
    <citation type="submission" date="2018-04" db="EMBL/GenBank/DDBJ databases">
        <title>The genome of golden apple snail Pomacea canaliculata provides insight into stress tolerance and invasive adaptation.</title>
        <authorList>
            <person name="Liu C."/>
            <person name="Liu B."/>
            <person name="Ren Y."/>
            <person name="Zhang Y."/>
            <person name="Wang H."/>
            <person name="Li S."/>
            <person name="Jiang F."/>
            <person name="Yin L."/>
            <person name="Zhang G."/>
            <person name="Qian W."/>
            <person name="Fan W."/>
        </authorList>
    </citation>
    <scope>NUCLEOTIDE SEQUENCE [LARGE SCALE GENOMIC DNA]</scope>
    <source>
        <strain evidence="2">SZHN2017</strain>
        <tissue evidence="2">Muscle</tissue>
    </source>
</reference>
<evidence type="ECO:0000313" key="2">
    <source>
        <dbReference type="EMBL" id="PVD18591.1"/>
    </source>
</evidence>
<feature type="transmembrane region" description="Helical" evidence="1">
    <location>
        <begin position="47"/>
        <end position="69"/>
    </location>
</feature>
<dbReference type="AlphaFoldDB" id="A0A2T7NBQ4"/>
<keyword evidence="1" id="KW-0472">Membrane</keyword>
<gene>
    <name evidence="2" type="ORF">C0Q70_21141</name>
</gene>
<proteinExistence type="predicted"/>
<evidence type="ECO:0000313" key="3">
    <source>
        <dbReference type="Proteomes" id="UP000245119"/>
    </source>
</evidence>
<organism evidence="2 3">
    <name type="scientific">Pomacea canaliculata</name>
    <name type="common">Golden apple snail</name>
    <dbReference type="NCBI Taxonomy" id="400727"/>
    <lineage>
        <taxon>Eukaryota</taxon>
        <taxon>Metazoa</taxon>
        <taxon>Spiralia</taxon>
        <taxon>Lophotrochozoa</taxon>
        <taxon>Mollusca</taxon>
        <taxon>Gastropoda</taxon>
        <taxon>Caenogastropoda</taxon>
        <taxon>Architaenioglossa</taxon>
        <taxon>Ampullarioidea</taxon>
        <taxon>Ampullariidae</taxon>
        <taxon>Pomacea</taxon>
    </lineage>
</organism>
<name>A0A2T7NBQ4_POMCA</name>
<accession>A0A2T7NBQ4</accession>
<evidence type="ECO:0000256" key="1">
    <source>
        <dbReference type="SAM" id="Phobius"/>
    </source>
</evidence>
<dbReference type="Proteomes" id="UP000245119">
    <property type="component" value="Linkage Group LG14"/>
</dbReference>
<comment type="caution">
    <text evidence="2">The sequence shown here is derived from an EMBL/GenBank/DDBJ whole genome shotgun (WGS) entry which is preliminary data.</text>
</comment>
<keyword evidence="3" id="KW-1185">Reference proteome</keyword>
<protein>
    <submittedName>
        <fullName evidence="2">Uncharacterized protein</fullName>
    </submittedName>
</protein>
<keyword evidence="1" id="KW-0812">Transmembrane</keyword>
<dbReference type="EMBL" id="PZQS01000014">
    <property type="protein sequence ID" value="PVD18591.1"/>
    <property type="molecule type" value="Genomic_DNA"/>
</dbReference>
<keyword evidence="1" id="KW-1133">Transmembrane helix</keyword>
<sequence>MIATAAATDTARGGRGEGVRAVVVVMVERAVDGNSSHDMEVVWGHKLLHFALSSSIVISLVVTTTIALLPPPPPPSLTQQQQ</sequence>